<dbReference type="Proteomes" id="UP001200430">
    <property type="component" value="Unassembled WGS sequence"/>
</dbReference>
<evidence type="ECO:0000313" key="2">
    <source>
        <dbReference type="Proteomes" id="UP001200430"/>
    </source>
</evidence>
<comment type="caution">
    <text evidence="1">The sequence shown here is derived from an EMBL/GenBank/DDBJ whole genome shotgun (WGS) entry which is preliminary data.</text>
</comment>
<protein>
    <recommendedName>
        <fullName evidence="3">Transposase</fullName>
    </recommendedName>
</protein>
<gene>
    <name evidence="1" type="ORF">L2W38_12035</name>
</gene>
<dbReference type="RefSeq" id="WP_236100259.1">
    <property type="nucleotide sequence ID" value="NZ_JAKGUD010000017.1"/>
</dbReference>
<evidence type="ECO:0008006" key="3">
    <source>
        <dbReference type="Google" id="ProtNLM"/>
    </source>
</evidence>
<evidence type="ECO:0000313" key="1">
    <source>
        <dbReference type="EMBL" id="MCF4143542.1"/>
    </source>
</evidence>
<proteinExistence type="predicted"/>
<dbReference type="EMBL" id="JAKGUD010000017">
    <property type="protein sequence ID" value="MCF4143542.1"/>
    <property type="molecule type" value="Genomic_DNA"/>
</dbReference>
<reference evidence="1 2" key="1">
    <citation type="submission" date="2022-01" db="EMBL/GenBank/DDBJ databases">
        <title>Dethiosulfovibrio faecalis sp. nov., a novel proteolytic, non-sulfur-reducing bacterium isolated from a marine aquaculture solid waste bioreactor.</title>
        <authorList>
            <person name="Grabowski S."/>
            <person name="Apolinario E."/>
            <person name="Schneider N."/>
            <person name="Marshall C.W."/>
            <person name="Sowers K.R."/>
        </authorList>
    </citation>
    <scope>NUCLEOTIDE SEQUENCE [LARGE SCALE GENOMIC DNA]</scope>
    <source>
        <strain evidence="1 2">DSM 12537</strain>
    </source>
</reference>
<name>A0ABS9EQS7_9BACT</name>
<sequence>MRTNAELKGAVVDYAKNQPVFNGYKAAKYSRKYLRDHEANIALYRAAQETFRRILSGAKLPKVDALKAESQKLTTEKRAAYKEYRAVRKDMQEVVTAKENIDRLFSLTDAQKNKERQR</sequence>
<organism evidence="1 2">
    <name type="scientific">Dethiosulfovibrio marinus</name>
    <dbReference type="NCBI Taxonomy" id="133532"/>
    <lineage>
        <taxon>Bacteria</taxon>
        <taxon>Thermotogati</taxon>
        <taxon>Synergistota</taxon>
        <taxon>Synergistia</taxon>
        <taxon>Synergistales</taxon>
        <taxon>Dethiosulfovibrionaceae</taxon>
        <taxon>Dethiosulfovibrio</taxon>
    </lineage>
</organism>
<accession>A0ABS9EQS7</accession>
<keyword evidence="2" id="KW-1185">Reference proteome</keyword>